<evidence type="ECO:0000313" key="2">
    <source>
        <dbReference type="EMBL" id="TKR59323.1"/>
    </source>
</evidence>
<sequence length="211" mass="23706">MNWTIPVSRRSSFCNLPRLFPLYFRLFDLKRTVGLLFLSFMALSSLLSHAFAPSVTTDSTPIVLFSNDLDFLPEVGIHHAGAWFLIVLTLSPFSLLIYCMVYEAYLKFRYDAAKVAKHEPILTKQYCEVTLRDHRKKLWMAEQEAKARASPNSSAGPSKLLPSEVSRVSHCVTQTAGASRVSKVSKSKAAAQTAKNRGIWIFESRLVCLSD</sequence>
<keyword evidence="1" id="KW-1133">Transmembrane helix</keyword>
<proteinExistence type="predicted"/>
<accession>A0A4U5LTD2</accession>
<reference evidence="2 3" key="1">
    <citation type="journal article" date="2015" name="Genome Biol.">
        <title>Comparative genomics of Steinernema reveals deeply conserved gene regulatory networks.</title>
        <authorList>
            <person name="Dillman A.R."/>
            <person name="Macchietto M."/>
            <person name="Porter C.F."/>
            <person name="Rogers A."/>
            <person name="Williams B."/>
            <person name="Antoshechkin I."/>
            <person name="Lee M.M."/>
            <person name="Goodwin Z."/>
            <person name="Lu X."/>
            <person name="Lewis E.E."/>
            <person name="Goodrich-Blair H."/>
            <person name="Stock S.P."/>
            <person name="Adams B.J."/>
            <person name="Sternberg P.W."/>
            <person name="Mortazavi A."/>
        </authorList>
    </citation>
    <scope>NUCLEOTIDE SEQUENCE [LARGE SCALE GENOMIC DNA]</scope>
    <source>
        <strain evidence="2 3">ALL</strain>
    </source>
</reference>
<reference evidence="2 3" key="2">
    <citation type="journal article" date="2019" name="G3 (Bethesda)">
        <title>Hybrid Assembly of the Genome of the Entomopathogenic Nematode Steinernema carpocapsae Identifies the X-Chromosome.</title>
        <authorList>
            <person name="Serra L."/>
            <person name="Macchietto M."/>
            <person name="Macias-Munoz A."/>
            <person name="McGill C.J."/>
            <person name="Rodriguez I.M."/>
            <person name="Rodriguez B."/>
            <person name="Murad R."/>
            <person name="Mortazavi A."/>
        </authorList>
    </citation>
    <scope>NUCLEOTIDE SEQUENCE [LARGE SCALE GENOMIC DNA]</scope>
    <source>
        <strain evidence="2 3">ALL</strain>
    </source>
</reference>
<name>A0A4U5LTD2_STECR</name>
<feature type="transmembrane region" description="Helical" evidence="1">
    <location>
        <begin position="80"/>
        <end position="101"/>
    </location>
</feature>
<evidence type="ECO:0000256" key="1">
    <source>
        <dbReference type="SAM" id="Phobius"/>
    </source>
</evidence>
<keyword evidence="1" id="KW-0812">Transmembrane</keyword>
<dbReference type="EMBL" id="AZBU02000012">
    <property type="protein sequence ID" value="TKR59323.1"/>
    <property type="molecule type" value="Genomic_DNA"/>
</dbReference>
<protein>
    <submittedName>
        <fullName evidence="2">Uncharacterized protein</fullName>
    </submittedName>
</protein>
<dbReference type="Proteomes" id="UP000298663">
    <property type="component" value="Unassembled WGS sequence"/>
</dbReference>
<keyword evidence="1" id="KW-0472">Membrane</keyword>
<dbReference type="AlphaFoldDB" id="A0A4U5LTD2"/>
<feature type="transmembrane region" description="Helical" evidence="1">
    <location>
        <begin position="33"/>
        <end position="52"/>
    </location>
</feature>
<keyword evidence="3" id="KW-1185">Reference proteome</keyword>
<organism evidence="2 3">
    <name type="scientific">Steinernema carpocapsae</name>
    <name type="common">Entomopathogenic nematode</name>
    <dbReference type="NCBI Taxonomy" id="34508"/>
    <lineage>
        <taxon>Eukaryota</taxon>
        <taxon>Metazoa</taxon>
        <taxon>Ecdysozoa</taxon>
        <taxon>Nematoda</taxon>
        <taxon>Chromadorea</taxon>
        <taxon>Rhabditida</taxon>
        <taxon>Tylenchina</taxon>
        <taxon>Panagrolaimomorpha</taxon>
        <taxon>Strongyloidoidea</taxon>
        <taxon>Steinernematidae</taxon>
        <taxon>Steinernema</taxon>
    </lineage>
</organism>
<comment type="caution">
    <text evidence="2">The sequence shown here is derived from an EMBL/GenBank/DDBJ whole genome shotgun (WGS) entry which is preliminary data.</text>
</comment>
<evidence type="ECO:0000313" key="3">
    <source>
        <dbReference type="Proteomes" id="UP000298663"/>
    </source>
</evidence>
<gene>
    <name evidence="2" type="ORF">L596_029013</name>
</gene>